<dbReference type="OrthoDB" id="9808687at2"/>
<reference evidence="1 2" key="1">
    <citation type="submission" date="2014-11" db="EMBL/GenBank/DDBJ databases">
        <title>Tamlana sedimentorum sp. nov., isolated from shallow sand sediments of the Sea of Japan.</title>
        <authorList>
            <person name="Romanenko L.A."/>
        </authorList>
    </citation>
    <scope>NUCLEOTIDE SEQUENCE [LARGE SCALE GENOMIC DNA]</scope>
    <source>
        <strain evidence="1 2">JCM 19808</strain>
    </source>
</reference>
<accession>A0A0D7W8Q4</accession>
<dbReference type="STRING" id="1435349.PW52_11980"/>
<dbReference type="RefSeq" id="WP_044633197.1">
    <property type="nucleotide sequence ID" value="NZ_JTDW01000008.1"/>
</dbReference>
<dbReference type="Proteomes" id="UP000032578">
    <property type="component" value="Unassembled WGS sequence"/>
</dbReference>
<sequence length="325" mass="37846">MNNFTVIKYNPNYFDVWNNFIQNSKNATFLFYRNFMEYHADRFSDFSLMVFKKNKLVALLPANRNSKTVYSHQGLTYGGLILKNDVKFNEVLEMFSSLLSFLNSENISHLEIKLMPAMYCNLPNDELSYLLFLLQAELIKKDNLSVVNQRYKLAISNNRLEGVKRGVKHNLKVEESKSFDEFWNTILIPNLNKKHGVKPVHSLSEIKQLHENFPDNIKQYNVYHEGAIVAGTTMFITKNVAHCQYISGNQDKNQLGSLDFLFEKLINEFFADKLFFDFGSSNENHGRTINRGLQFWKEGFGARTVVQEFFSVKTDNYKLLNSVMK</sequence>
<comment type="caution">
    <text evidence="1">The sequence shown here is derived from an EMBL/GenBank/DDBJ whole genome shotgun (WGS) entry which is preliminary data.</text>
</comment>
<gene>
    <name evidence="1" type="ORF">PW52_11980</name>
</gene>
<protein>
    <submittedName>
        <fullName evidence="1">Uncharacterized protein</fullName>
    </submittedName>
</protein>
<keyword evidence="2" id="KW-1185">Reference proteome</keyword>
<proteinExistence type="predicted"/>
<evidence type="ECO:0000313" key="1">
    <source>
        <dbReference type="EMBL" id="KJD35068.1"/>
    </source>
</evidence>
<evidence type="ECO:0000313" key="2">
    <source>
        <dbReference type="Proteomes" id="UP000032578"/>
    </source>
</evidence>
<organism evidence="1 2">
    <name type="scientific">Neotamlana sedimentorum</name>
    <dbReference type="NCBI Taxonomy" id="1435349"/>
    <lineage>
        <taxon>Bacteria</taxon>
        <taxon>Pseudomonadati</taxon>
        <taxon>Bacteroidota</taxon>
        <taxon>Flavobacteriia</taxon>
        <taxon>Flavobacteriales</taxon>
        <taxon>Flavobacteriaceae</taxon>
        <taxon>Neotamlana</taxon>
    </lineage>
</organism>
<name>A0A0D7W8Q4_9FLAO</name>
<dbReference type="InterPro" id="IPR016181">
    <property type="entry name" value="Acyl_CoA_acyltransferase"/>
</dbReference>
<dbReference type="EMBL" id="JTDW01000008">
    <property type="protein sequence ID" value="KJD35068.1"/>
    <property type="molecule type" value="Genomic_DNA"/>
</dbReference>
<dbReference type="PATRIC" id="fig|1435349.4.peg.3392"/>
<dbReference type="AlphaFoldDB" id="A0A0D7W8Q4"/>
<dbReference type="Gene3D" id="3.40.630.30">
    <property type="match status" value="1"/>
</dbReference>
<dbReference type="SUPFAM" id="SSF55729">
    <property type="entry name" value="Acyl-CoA N-acyltransferases (Nat)"/>
    <property type="match status" value="1"/>
</dbReference>